<dbReference type="PANTHER" id="PTHR10151">
    <property type="entry name" value="ECTONUCLEOTIDE PYROPHOSPHATASE/PHOSPHODIESTERASE"/>
    <property type="match status" value="1"/>
</dbReference>
<accession>A0A7K1J2P9</accession>
<dbReference type="SUPFAM" id="SSF53649">
    <property type="entry name" value="Alkaline phosphatase-like"/>
    <property type="match status" value="1"/>
</dbReference>
<dbReference type="EMBL" id="WNLP01000001">
    <property type="protein sequence ID" value="MUH58914.1"/>
    <property type="molecule type" value="Genomic_DNA"/>
</dbReference>
<dbReference type="InterPro" id="IPR002591">
    <property type="entry name" value="Phosphodiest/P_Trfase"/>
</dbReference>
<name>A0A7K1J2P9_9BIFI</name>
<proteinExistence type="predicted"/>
<dbReference type="Proteomes" id="UP000487882">
    <property type="component" value="Unassembled WGS sequence"/>
</dbReference>
<sequence length="425" mass="45845">MSVDIPQSSELLGFVPTAQYGDTIDANHGSDVPANLHAANSRARGGALHLSAVLPALSSAIGAPVSTHVHSNARELQRALGFPNAKSAVVVLVDGLGYWNLNMMLGYAPYLRSLMNEPANQRPISTCSPSTTTAALATFGTGTCPGMTGLAGYTQLNPQTGQISQLIQFRGALPPEQLQTMPTVFAKLREQGARATSVGMTRFMASALTRAALRDSDYICNDNPTKRVSIAANTAREPGLTYLYMREIDKAGHAYGWHSDEWQVAFERVDMRLGMLHRQAPHDTLIVIVADHGMVSADQSEGARIDIAEDPELMKGVRLVGGEPRATMLYAEDGVNPDDLAARWRSRLGERAWIRTKREAVDGGLLGSVRDDVMPMLGDVIVYAAGNNTIVDTRTQTDGATRMPGVHGSQTMLEMDIPCLIDYVE</sequence>
<dbReference type="GO" id="GO:0016787">
    <property type="term" value="F:hydrolase activity"/>
    <property type="evidence" value="ECO:0007669"/>
    <property type="project" value="UniProtKB-ARBA"/>
</dbReference>
<dbReference type="AlphaFoldDB" id="A0A7K1J2P9"/>
<evidence type="ECO:0000313" key="1">
    <source>
        <dbReference type="EMBL" id="MUH58914.1"/>
    </source>
</evidence>
<organism evidence="1 2">
    <name type="scientific">Bifidobacterium canis</name>
    <dbReference type="NCBI Taxonomy" id="2610880"/>
    <lineage>
        <taxon>Bacteria</taxon>
        <taxon>Bacillati</taxon>
        <taxon>Actinomycetota</taxon>
        <taxon>Actinomycetes</taxon>
        <taxon>Bifidobacteriales</taxon>
        <taxon>Bifidobacteriaceae</taxon>
        <taxon>Bifidobacterium</taxon>
    </lineage>
</organism>
<dbReference type="RefSeq" id="WP_155587994.1">
    <property type="nucleotide sequence ID" value="NZ_WNLP01000001.1"/>
</dbReference>
<gene>
    <name evidence="1" type="ORF">GSD1FS_0210</name>
</gene>
<protein>
    <submittedName>
        <fullName evidence="1">Nucleotide pyrophosphatase</fullName>
    </submittedName>
</protein>
<keyword evidence="2" id="KW-1185">Reference proteome</keyword>
<dbReference type="InterPro" id="IPR017850">
    <property type="entry name" value="Alkaline_phosphatase_core_sf"/>
</dbReference>
<reference evidence="1 2" key="1">
    <citation type="submission" date="2019-09" db="EMBL/GenBank/DDBJ databases">
        <title>Bifidobacterium canis sp. nov., isolated from the digestive tract of German Shepherd dog puppy.</title>
        <authorList>
            <person name="Bunesova V."/>
        </authorList>
    </citation>
    <scope>NUCLEOTIDE SEQUENCE [LARGE SCALE GENOMIC DNA]</scope>
    <source>
        <strain evidence="1 2">GSD1FS</strain>
    </source>
</reference>
<comment type="caution">
    <text evidence="1">The sequence shown here is derived from an EMBL/GenBank/DDBJ whole genome shotgun (WGS) entry which is preliminary data.</text>
</comment>
<dbReference type="PANTHER" id="PTHR10151:SF120">
    <property type="entry name" value="BIS(5'-ADENOSYL)-TRIPHOSPHATASE"/>
    <property type="match status" value="1"/>
</dbReference>
<dbReference type="Gene3D" id="3.40.720.10">
    <property type="entry name" value="Alkaline Phosphatase, subunit A"/>
    <property type="match status" value="1"/>
</dbReference>
<evidence type="ECO:0000313" key="2">
    <source>
        <dbReference type="Proteomes" id="UP000487882"/>
    </source>
</evidence>
<dbReference type="Pfam" id="PF01663">
    <property type="entry name" value="Phosphodiest"/>
    <property type="match status" value="1"/>
</dbReference>